<reference evidence="1 2" key="1">
    <citation type="submission" date="2020-07" db="EMBL/GenBank/DDBJ databases">
        <title>Genomic Encyclopedia of Type Strains, Phase IV (KMG-V): Genome sequencing to study the core and pangenomes of soil and plant-associated prokaryotes.</title>
        <authorList>
            <person name="Whitman W."/>
        </authorList>
    </citation>
    <scope>NUCLEOTIDE SEQUENCE [LARGE SCALE GENOMIC DNA]</scope>
    <source>
        <strain evidence="1 2">A1</strain>
    </source>
</reference>
<comment type="caution">
    <text evidence="1">The sequence shown here is derived from an EMBL/GenBank/DDBJ whole genome shotgun (WGS) entry which is preliminary data.</text>
</comment>
<name>A0A7J9NX79_METMI</name>
<evidence type="ECO:0000313" key="2">
    <source>
        <dbReference type="Proteomes" id="UP000564425"/>
    </source>
</evidence>
<organism evidence="1 2">
    <name type="scientific">Methanococcus maripaludis</name>
    <name type="common">Methanococcus deltae</name>
    <dbReference type="NCBI Taxonomy" id="39152"/>
    <lineage>
        <taxon>Archaea</taxon>
        <taxon>Methanobacteriati</taxon>
        <taxon>Methanobacteriota</taxon>
        <taxon>Methanomada group</taxon>
        <taxon>Methanococci</taxon>
        <taxon>Methanococcales</taxon>
        <taxon>Methanococcaceae</taxon>
        <taxon>Methanococcus</taxon>
    </lineage>
</organism>
<dbReference type="EMBL" id="JACDUH010000003">
    <property type="protein sequence ID" value="MBA2851854.1"/>
    <property type="molecule type" value="Genomic_DNA"/>
</dbReference>
<dbReference type="RefSeq" id="WP_181501673.1">
    <property type="nucleotide sequence ID" value="NZ_JACDUH010000003.1"/>
</dbReference>
<dbReference type="AlphaFoldDB" id="A0A7J9NX79"/>
<gene>
    <name evidence="1" type="ORF">HNP86_002013</name>
</gene>
<evidence type="ECO:0000313" key="1">
    <source>
        <dbReference type="EMBL" id="MBA2851854.1"/>
    </source>
</evidence>
<protein>
    <submittedName>
        <fullName evidence="1">Uncharacterized protein</fullName>
    </submittedName>
</protein>
<proteinExistence type="predicted"/>
<accession>A0A7J9NX79</accession>
<dbReference type="Proteomes" id="UP000564425">
    <property type="component" value="Unassembled WGS sequence"/>
</dbReference>
<sequence>MENDVHYTFGNETFKFSRRGYQYFWLNDNLEWEPIKETDIVKRFIGLNMDNSFVSVLLTSRMKHWMLFGIKNGLLYVILRDTGHELIQTDNYLELYRAESDLNDMVLEALQLAAEDDDYNKLFSIYNGMVTPVSNVNKHLVEALVSMGAKIKLAPNQIRNAVKDICFEHNRVHNTNINVKW</sequence>